<keyword evidence="4" id="KW-0067">ATP-binding</keyword>
<dbReference type="CDD" id="cd14014">
    <property type="entry name" value="STKc_PknB_like"/>
    <property type="match status" value="1"/>
</dbReference>
<evidence type="ECO:0000259" key="5">
    <source>
        <dbReference type="PROSITE" id="PS50011"/>
    </source>
</evidence>
<protein>
    <recommendedName>
        <fullName evidence="5">Protein kinase domain-containing protein</fullName>
    </recommendedName>
</protein>
<dbReference type="GO" id="GO:0005524">
    <property type="term" value="F:ATP binding"/>
    <property type="evidence" value="ECO:0007669"/>
    <property type="project" value="UniProtKB-KW"/>
</dbReference>
<keyword evidence="3" id="KW-0418">Kinase</keyword>
<dbReference type="PANTHER" id="PTHR43289:SF34">
    <property type="entry name" value="SERINE_THREONINE-PROTEIN KINASE YBDM-RELATED"/>
    <property type="match status" value="1"/>
</dbReference>
<dbReference type="EMBL" id="CP027860">
    <property type="protein sequence ID" value="AVP95834.1"/>
    <property type="molecule type" value="Genomic_DNA"/>
</dbReference>
<evidence type="ECO:0000256" key="1">
    <source>
        <dbReference type="ARBA" id="ARBA00022679"/>
    </source>
</evidence>
<organism evidence="6 7">
    <name type="scientific">Ahniella affigens</name>
    <dbReference type="NCBI Taxonomy" id="2021234"/>
    <lineage>
        <taxon>Bacteria</taxon>
        <taxon>Pseudomonadati</taxon>
        <taxon>Pseudomonadota</taxon>
        <taxon>Gammaproteobacteria</taxon>
        <taxon>Lysobacterales</taxon>
        <taxon>Rhodanobacteraceae</taxon>
        <taxon>Ahniella</taxon>
    </lineage>
</organism>
<reference evidence="6 7" key="1">
    <citation type="submission" date="2018-03" db="EMBL/GenBank/DDBJ databases">
        <title>Ahniella affigens gen. nov., sp. nov., a gammaproteobacterium isolated from sandy soil near a stream.</title>
        <authorList>
            <person name="Ko Y."/>
            <person name="Kim J.-H."/>
        </authorList>
    </citation>
    <scope>NUCLEOTIDE SEQUENCE [LARGE SCALE GENOMIC DNA]</scope>
    <source>
        <strain evidence="6 7">D13</strain>
    </source>
</reference>
<keyword evidence="1" id="KW-0808">Transferase</keyword>
<evidence type="ECO:0000256" key="4">
    <source>
        <dbReference type="ARBA" id="ARBA00022840"/>
    </source>
</evidence>
<dbReference type="InterPro" id="IPR011990">
    <property type="entry name" value="TPR-like_helical_dom_sf"/>
</dbReference>
<sequence>MTIAALFPALNTEQLAELDALLERALDLDPGARSAWLDSLREQQSPLVAPLSRLLHTAVGSFLALPDATLGERDVESNQLPPGTRIGPWQIIEFAAAGGSADVYRGVRADGAFERQVAIKVLRTDSLRLGEHFAREQRLLAKLEHPRIASVLDAGRSDGVGAWFVMPWIEGYDLAQFVAEGPDWRTRLSVFLAIADAVQFAHQRLVVHRDLKPANVRVGKDGTVMLLDFGIAMLLDTPDVSQTPSRTNMAFTPAYASPEQLRGDALGVQTDIHALGLLLFELAAARTAYPEARVSLAEAVRVICHGAVPTLTWDARMPHPGRLQLRDLDAIVAKALAKEPSNRYATVAEFASDVRALVAGRSVSVRGRSALDALLATVRRYPLVSALSLALLVAASAGTATYIKQNQQIAAERAEALAEVARLEALREHFNLILREGVAEQGMGARAALDESVARLDASFAGQPAMQARLLLSLGEIYLAAGDHAACLSVLSRFEAMPDLLQHLTARQQSERFLTQVTAALRLGQLDAATAMLAEWAKLLPTGTSPALQAEHTIAKATLRRLQGEPGPALEAQTQAVAALDVAADATMLARGIAHANLGTSELQAGQFAPARMQFERAIAIWESAGLGLNWNALTARTNLAHLALLQGDERTALAQYQDLEQRLRARGDRSAAFAALINGKARALLATGEIAAAAALADEALAILSARSGSQGLDRLGVLLSRIDIALANQEDPSVWLQDVRQQLAPLPPQHPFHARLALAEASLLQNAGRHQEASVALAAVFPTLLSAPATIRPSAVRAAIHWAASARAMGKPESAEAALNAAADAIAAMQPETGLDRVELDLWRDCLRGNWDGAKASAYRTRAGQGNPRWVHIEQACAPRIEAQPLRASE</sequence>
<dbReference type="Pfam" id="PF00069">
    <property type="entry name" value="Pkinase"/>
    <property type="match status" value="1"/>
</dbReference>
<dbReference type="SUPFAM" id="SSF48452">
    <property type="entry name" value="TPR-like"/>
    <property type="match status" value="2"/>
</dbReference>
<evidence type="ECO:0000256" key="2">
    <source>
        <dbReference type="ARBA" id="ARBA00022741"/>
    </source>
</evidence>
<dbReference type="Gene3D" id="1.10.510.10">
    <property type="entry name" value="Transferase(Phosphotransferase) domain 1"/>
    <property type="match status" value="1"/>
</dbReference>
<dbReference type="PANTHER" id="PTHR43289">
    <property type="entry name" value="MITOGEN-ACTIVATED PROTEIN KINASE KINASE KINASE 20-RELATED"/>
    <property type="match status" value="1"/>
</dbReference>
<name>A0A2P1PLW7_9GAMM</name>
<keyword evidence="7" id="KW-1185">Reference proteome</keyword>
<evidence type="ECO:0000256" key="3">
    <source>
        <dbReference type="ARBA" id="ARBA00022777"/>
    </source>
</evidence>
<reference evidence="6 7" key="2">
    <citation type="submission" date="2018-03" db="EMBL/GenBank/DDBJ databases">
        <authorList>
            <person name="Keele B.F."/>
        </authorList>
    </citation>
    <scope>NUCLEOTIDE SEQUENCE [LARGE SCALE GENOMIC DNA]</scope>
    <source>
        <strain evidence="6 7">D13</strain>
    </source>
</reference>
<evidence type="ECO:0000313" key="7">
    <source>
        <dbReference type="Proteomes" id="UP000241074"/>
    </source>
</evidence>
<accession>A0A2P1PLW7</accession>
<keyword evidence="2" id="KW-0547">Nucleotide-binding</keyword>
<evidence type="ECO:0000313" key="6">
    <source>
        <dbReference type="EMBL" id="AVP95834.1"/>
    </source>
</evidence>
<dbReference type="SMART" id="SM00220">
    <property type="entry name" value="S_TKc"/>
    <property type="match status" value="1"/>
</dbReference>
<feature type="domain" description="Protein kinase" evidence="5">
    <location>
        <begin position="89"/>
        <end position="358"/>
    </location>
</feature>
<dbReference type="KEGG" id="xba:C7S18_00845"/>
<dbReference type="PROSITE" id="PS50011">
    <property type="entry name" value="PROTEIN_KINASE_DOM"/>
    <property type="match status" value="1"/>
</dbReference>
<dbReference type="InterPro" id="IPR011009">
    <property type="entry name" value="Kinase-like_dom_sf"/>
</dbReference>
<dbReference type="OrthoDB" id="9783151at2"/>
<dbReference type="RefSeq" id="WP_106889763.1">
    <property type="nucleotide sequence ID" value="NZ_CP027860.1"/>
</dbReference>
<dbReference type="SUPFAM" id="SSF56112">
    <property type="entry name" value="Protein kinase-like (PK-like)"/>
    <property type="match status" value="1"/>
</dbReference>
<proteinExistence type="predicted"/>
<dbReference type="Gene3D" id="3.30.200.20">
    <property type="entry name" value="Phosphorylase Kinase, domain 1"/>
    <property type="match status" value="1"/>
</dbReference>
<dbReference type="GO" id="GO:0004674">
    <property type="term" value="F:protein serine/threonine kinase activity"/>
    <property type="evidence" value="ECO:0007669"/>
    <property type="project" value="TreeGrafter"/>
</dbReference>
<dbReference type="Proteomes" id="UP000241074">
    <property type="component" value="Chromosome"/>
</dbReference>
<gene>
    <name evidence="6" type="ORF">C7S18_00845</name>
</gene>
<dbReference type="InterPro" id="IPR000719">
    <property type="entry name" value="Prot_kinase_dom"/>
</dbReference>
<dbReference type="AlphaFoldDB" id="A0A2P1PLW7"/>
<dbReference type="Gene3D" id="1.25.40.10">
    <property type="entry name" value="Tetratricopeptide repeat domain"/>
    <property type="match status" value="1"/>
</dbReference>